<evidence type="ECO:0000256" key="12">
    <source>
        <dbReference type="ARBA" id="ARBA00023139"/>
    </source>
</evidence>
<dbReference type="InterPro" id="IPR049712">
    <property type="entry name" value="Poly_export"/>
</dbReference>
<evidence type="ECO:0000256" key="3">
    <source>
        <dbReference type="ARBA" id="ARBA00022448"/>
    </source>
</evidence>
<evidence type="ECO:0000256" key="14">
    <source>
        <dbReference type="ARBA" id="ARBA00023288"/>
    </source>
</evidence>
<dbReference type="GO" id="GO:0006811">
    <property type="term" value="P:monoatomic ion transport"/>
    <property type="evidence" value="ECO:0007669"/>
    <property type="project" value="UniProtKB-KW"/>
</dbReference>
<dbReference type="Pfam" id="PF06251">
    <property type="entry name" value="Caps_syn_GfcC_C"/>
    <property type="match status" value="1"/>
</dbReference>
<evidence type="ECO:0000259" key="20">
    <source>
        <dbReference type="Pfam" id="PF22461"/>
    </source>
</evidence>
<accession>A0A137SEP3</accession>
<dbReference type="Pfam" id="PF22461">
    <property type="entry name" value="SLBB_2"/>
    <property type="match status" value="1"/>
</dbReference>
<feature type="domain" description="Capsule biosynthesis GfcC-like C-terminal" evidence="18">
    <location>
        <begin position="883"/>
        <end position="947"/>
    </location>
</feature>
<dbReference type="GO" id="GO:0009279">
    <property type="term" value="C:cell outer membrane"/>
    <property type="evidence" value="ECO:0007669"/>
    <property type="project" value="UniProtKB-SubCell"/>
</dbReference>
<keyword evidence="13" id="KW-0998">Cell outer membrane</keyword>
<comment type="subcellular location">
    <subcellularLocation>
        <location evidence="1">Cell outer membrane</location>
        <topology evidence="1">Multi-pass membrane protein</topology>
    </subcellularLocation>
</comment>
<feature type="domain" description="SLBB" evidence="20">
    <location>
        <begin position="243"/>
        <end position="319"/>
    </location>
</feature>
<evidence type="ECO:0000256" key="7">
    <source>
        <dbReference type="ARBA" id="ARBA00022729"/>
    </source>
</evidence>
<evidence type="ECO:0000256" key="10">
    <source>
        <dbReference type="ARBA" id="ARBA00023114"/>
    </source>
</evidence>
<organism evidence="21 22">
    <name type="scientific">Marinobacter excellens LAMA 842</name>
    <dbReference type="NCBI Taxonomy" id="1306954"/>
    <lineage>
        <taxon>Bacteria</taxon>
        <taxon>Pseudomonadati</taxon>
        <taxon>Pseudomonadota</taxon>
        <taxon>Gammaproteobacteria</taxon>
        <taxon>Pseudomonadales</taxon>
        <taxon>Marinobacteraceae</taxon>
        <taxon>Marinobacter</taxon>
    </lineage>
</organism>
<evidence type="ECO:0000256" key="16">
    <source>
        <dbReference type="SAM" id="SignalP"/>
    </source>
</evidence>
<evidence type="ECO:0000256" key="8">
    <source>
        <dbReference type="ARBA" id="ARBA00023047"/>
    </source>
</evidence>
<feature type="domain" description="Soluble ligand binding" evidence="19">
    <location>
        <begin position="732"/>
        <end position="774"/>
    </location>
</feature>
<evidence type="ECO:0000256" key="11">
    <source>
        <dbReference type="ARBA" id="ARBA00023136"/>
    </source>
</evidence>
<sequence length="973" mass="106585">MIRPYLKTLLVTLALIAAQHASALTLTPEQQRQLDALPESQRQQLMQQYQQAKRSQGGANETSGQSQQQVPQEGKQPGVVPLGDRVQVAPQTSGSGASQPGRSEQGEDKEEKEEKTAEQILKEEYRKWRAASGLGSDDLLPFGYEMFAGEPTSFVASSDAPVPVGYRVGPGDEIRVLLTGRENQDLSLTVSRSGTIEIPQVGPVNVHGKTLEELRSYLQGLIRERFIGVESFVSLGELRSISVFLTGESRNPGVYSVSAFSTLSHALSVSGGIKISGSLRNIRLIRNGETVSHFDLYDLMLAGDRGADLQLESGDVIFIPAASQRVSVSGAVVRPAVYELGQKNTLEQAIKLAGGLRAEADPSKIQISRLRPDSKRTLLDLNFANSKNQQLVNGDTLRIGKIHDRLRGSVEVRGASPISGTYQWQRGMRLSRLLNNRDDHLNDDADLDFGVIVSRTGENFDVSLRRFTPRDVIAQSGTQADPILKERDSVLLFKDGESRQGMLEPVLGAFRQGLNIDELPALVSVAGAVRHPGTYPLLENHSINDMIHFAGGVARGNNSLVSADLEFGMLIRRQGELGRVPQAIRYNPGNALNNPNSSDNLPVQEMDRILVFSRTENRGNLLEPLLEELRQNLLPGQQPTVVSITGAVRHPGSYPLLPGTTVRDLLAYAGGLTNASYQLEAELIRQRLTAQRAESELVKLELQNPDHQSLTLQPTDRIHIKQIPDLNLQQTVTLEGEVNFPGTYTIRRGETLAQVIERAGGLTEFAYAKGAVFTRERLREQEQQRLNEAQRRLRRDLAISGPQSPGEVDTVEGDDETVIRVLDQVADAQAVGRLVIDLPELLAGNTARDVRLQDGDTLTIPEISQAVSVMGEVQFATSHLHDATLSIRDYINRSGGLAFQADEQRIYVIKADGSVTVPNQSRWFGRTNPVEPGDTIVVPLNLSQLSSIELAKDVSQIIYQVALGAAAVRSFRD</sequence>
<dbReference type="PANTHER" id="PTHR33619:SF3">
    <property type="entry name" value="POLYSACCHARIDE EXPORT PROTEIN GFCE-RELATED"/>
    <property type="match status" value="1"/>
</dbReference>
<dbReference type="InterPro" id="IPR003715">
    <property type="entry name" value="Poly_export_N"/>
</dbReference>
<dbReference type="PATRIC" id="fig|1306954.6.peg.2904"/>
<evidence type="ECO:0000259" key="18">
    <source>
        <dbReference type="Pfam" id="PF06251"/>
    </source>
</evidence>
<dbReference type="Proteomes" id="UP000070282">
    <property type="component" value="Unassembled WGS sequence"/>
</dbReference>
<feature type="domain" description="Soluble ligand binding" evidence="19">
    <location>
        <begin position="523"/>
        <end position="556"/>
    </location>
</feature>
<evidence type="ECO:0000256" key="1">
    <source>
        <dbReference type="ARBA" id="ARBA00004571"/>
    </source>
</evidence>
<dbReference type="AlphaFoldDB" id="A0A137SEP3"/>
<keyword evidence="9" id="KW-0406">Ion transport</keyword>
<keyword evidence="14" id="KW-0449">Lipoprotein</keyword>
<dbReference type="Pfam" id="PF02563">
    <property type="entry name" value="Poly_export"/>
    <property type="match status" value="1"/>
</dbReference>
<dbReference type="GO" id="GO:0015159">
    <property type="term" value="F:polysaccharide transmembrane transporter activity"/>
    <property type="evidence" value="ECO:0007669"/>
    <property type="project" value="InterPro"/>
</dbReference>
<reference evidence="22" key="1">
    <citation type="submission" date="2015-12" db="EMBL/GenBank/DDBJ databases">
        <authorList>
            <person name="Lima A."/>
            <person name="Farahani Zayas N."/>
            <person name="Castro Da Silva M.A."/>
            <person name="Cabral A."/>
            <person name="Pessatti M.L."/>
        </authorList>
    </citation>
    <scope>NUCLEOTIDE SEQUENCE [LARGE SCALE GENOMIC DNA]</scope>
    <source>
        <strain evidence="22">LAMA 842</strain>
    </source>
</reference>
<name>A0A137SEP3_9GAMM</name>
<comment type="similarity">
    <text evidence="2">Belongs to the BexD/CtrA/VexA family.</text>
</comment>
<evidence type="ECO:0000256" key="6">
    <source>
        <dbReference type="ARBA" id="ARBA00022692"/>
    </source>
</evidence>
<feature type="compositionally biased region" description="Polar residues" evidence="15">
    <location>
        <begin position="52"/>
        <end position="71"/>
    </location>
</feature>
<feature type="compositionally biased region" description="Low complexity" evidence="15">
    <location>
        <begin position="41"/>
        <end position="51"/>
    </location>
</feature>
<feature type="chain" id="PRO_5007480525" evidence="16">
    <location>
        <begin position="24"/>
        <end position="973"/>
    </location>
</feature>
<protein>
    <submittedName>
        <fullName evidence="21">Polysaccharide biosynthesis/export protein</fullName>
    </submittedName>
</protein>
<feature type="signal peptide" evidence="16">
    <location>
        <begin position="1"/>
        <end position="23"/>
    </location>
</feature>
<keyword evidence="22" id="KW-1185">Reference proteome</keyword>
<dbReference type="InterPro" id="IPR019554">
    <property type="entry name" value="Soluble_ligand-bd"/>
</dbReference>
<keyword evidence="5" id="KW-0762">Sugar transport</keyword>
<evidence type="ECO:0000313" key="22">
    <source>
        <dbReference type="Proteomes" id="UP000070282"/>
    </source>
</evidence>
<evidence type="ECO:0000259" key="19">
    <source>
        <dbReference type="Pfam" id="PF10531"/>
    </source>
</evidence>
<dbReference type="Gene3D" id="3.30.1950.10">
    <property type="entry name" value="wza like domain"/>
    <property type="match status" value="1"/>
</dbReference>
<dbReference type="Pfam" id="PF10531">
    <property type="entry name" value="SLBB"/>
    <property type="match status" value="4"/>
</dbReference>
<feature type="compositionally biased region" description="Polar residues" evidence="15">
    <location>
        <begin position="89"/>
        <end position="102"/>
    </location>
</feature>
<evidence type="ECO:0000256" key="2">
    <source>
        <dbReference type="ARBA" id="ARBA00009450"/>
    </source>
</evidence>
<dbReference type="InterPro" id="IPR010425">
    <property type="entry name" value="Caps_synth_GfcC-like_C"/>
</dbReference>
<feature type="region of interest" description="Disordered" evidence="15">
    <location>
        <begin position="36"/>
        <end position="117"/>
    </location>
</feature>
<keyword evidence="7 16" id="KW-0732">Signal</keyword>
<feature type="domain" description="Soluble ligand binding" evidence="19">
    <location>
        <begin position="641"/>
        <end position="685"/>
    </location>
</feature>
<proteinExistence type="inferred from homology"/>
<keyword evidence="11" id="KW-0472">Membrane</keyword>
<dbReference type="RefSeq" id="WP_061331457.1">
    <property type="nucleotide sequence ID" value="NZ_LOCO01000004.1"/>
</dbReference>
<evidence type="ECO:0000313" key="21">
    <source>
        <dbReference type="EMBL" id="KXO10904.1"/>
    </source>
</evidence>
<dbReference type="EMBL" id="LOCO01000004">
    <property type="protein sequence ID" value="KXO10904.1"/>
    <property type="molecule type" value="Genomic_DNA"/>
</dbReference>
<evidence type="ECO:0000256" key="5">
    <source>
        <dbReference type="ARBA" id="ARBA00022597"/>
    </source>
</evidence>
<keyword evidence="3" id="KW-0813">Transport</keyword>
<gene>
    <name evidence="21" type="ORF">J122_1028</name>
</gene>
<evidence type="ECO:0000256" key="13">
    <source>
        <dbReference type="ARBA" id="ARBA00023237"/>
    </source>
</evidence>
<comment type="caution">
    <text evidence="21">The sequence shown here is derived from an EMBL/GenBank/DDBJ whole genome shotgun (WGS) entry which is preliminary data.</text>
</comment>
<keyword evidence="8" id="KW-0625">Polysaccharide transport</keyword>
<dbReference type="GO" id="GO:0015288">
    <property type="term" value="F:porin activity"/>
    <property type="evidence" value="ECO:0007669"/>
    <property type="project" value="UniProtKB-KW"/>
</dbReference>
<evidence type="ECO:0000256" key="4">
    <source>
        <dbReference type="ARBA" id="ARBA00022452"/>
    </source>
</evidence>
<dbReference type="Gene3D" id="3.10.560.10">
    <property type="entry name" value="Outer membrane lipoprotein wza domain like"/>
    <property type="match status" value="6"/>
</dbReference>
<keyword evidence="10" id="KW-0626">Porin</keyword>
<feature type="domain" description="Polysaccharide export protein N-terminal" evidence="17">
    <location>
        <begin position="161"/>
        <end position="226"/>
    </location>
</feature>
<keyword evidence="4" id="KW-1134">Transmembrane beta strand</keyword>
<dbReference type="PANTHER" id="PTHR33619">
    <property type="entry name" value="POLYSACCHARIDE EXPORT PROTEIN GFCE-RELATED"/>
    <property type="match status" value="1"/>
</dbReference>
<evidence type="ECO:0000259" key="17">
    <source>
        <dbReference type="Pfam" id="PF02563"/>
    </source>
</evidence>
<dbReference type="GO" id="GO:0046930">
    <property type="term" value="C:pore complex"/>
    <property type="evidence" value="ECO:0007669"/>
    <property type="project" value="UniProtKB-KW"/>
</dbReference>
<keyword evidence="12" id="KW-0564">Palmitate</keyword>
<keyword evidence="6" id="KW-0812">Transmembrane</keyword>
<dbReference type="SUPFAM" id="SSF142984">
    <property type="entry name" value="Nqo1 middle domain-like"/>
    <property type="match status" value="1"/>
</dbReference>
<dbReference type="InterPro" id="IPR054765">
    <property type="entry name" value="SLBB_dom"/>
</dbReference>
<feature type="domain" description="Soluble ligand binding" evidence="19">
    <location>
        <begin position="326"/>
        <end position="375"/>
    </location>
</feature>
<evidence type="ECO:0000256" key="15">
    <source>
        <dbReference type="SAM" id="MobiDB-lite"/>
    </source>
</evidence>
<evidence type="ECO:0000256" key="9">
    <source>
        <dbReference type="ARBA" id="ARBA00023065"/>
    </source>
</evidence>